<dbReference type="Pfam" id="PF13715">
    <property type="entry name" value="CarbopepD_reg_2"/>
    <property type="match status" value="1"/>
</dbReference>
<dbReference type="AlphaFoldDB" id="A0A7V1LNX7"/>
<keyword evidence="6 11" id="KW-0798">TonB box</keyword>
<dbReference type="InterPro" id="IPR000531">
    <property type="entry name" value="Beta-barrel_TonB"/>
</dbReference>
<evidence type="ECO:0000256" key="7">
    <source>
        <dbReference type="ARBA" id="ARBA00023136"/>
    </source>
</evidence>
<evidence type="ECO:0000256" key="9">
    <source>
        <dbReference type="ARBA" id="ARBA00023237"/>
    </source>
</evidence>
<dbReference type="SUPFAM" id="SSF56935">
    <property type="entry name" value="Porins"/>
    <property type="match status" value="1"/>
</dbReference>
<evidence type="ECO:0000256" key="4">
    <source>
        <dbReference type="ARBA" id="ARBA00022692"/>
    </source>
</evidence>
<protein>
    <submittedName>
        <fullName evidence="14">TonB-dependent receptor</fullName>
    </submittedName>
</protein>
<dbReference type="SUPFAM" id="SSF49464">
    <property type="entry name" value="Carboxypeptidase regulatory domain-like"/>
    <property type="match status" value="1"/>
</dbReference>
<dbReference type="Proteomes" id="UP000886005">
    <property type="component" value="Unassembled WGS sequence"/>
</dbReference>
<dbReference type="InterPro" id="IPR039426">
    <property type="entry name" value="TonB-dep_rcpt-like"/>
</dbReference>
<evidence type="ECO:0000259" key="12">
    <source>
        <dbReference type="Pfam" id="PF00593"/>
    </source>
</evidence>
<evidence type="ECO:0000256" key="5">
    <source>
        <dbReference type="ARBA" id="ARBA00022729"/>
    </source>
</evidence>
<dbReference type="Gene3D" id="2.60.40.1120">
    <property type="entry name" value="Carboxypeptidase-like, regulatory domain"/>
    <property type="match status" value="1"/>
</dbReference>
<dbReference type="InterPro" id="IPR037066">
    <property type="entry name" value="Plug_dom_sf"/>
</dbReference>
<proteinExistence type="inferred from homology"/>
<evidence type="ECO:0000313" key="14">
    <source>
        <dbReference type="EMBL" id="HED11499.1"/>
    </source>
</evidence>
<comment type="caution">
    <text evidence="14">The sequence shown here is derived from an EMBL/GenBank/DDBJ whole genome shotgun (WGS) entry which is preliminary data.</text>
</comment>
<sequence length="1009" mass="115315">MKKLFPYLFILVFFQNIFAGTTGKISGIVVDAQSGEALVGVNIFIEDSPLGAASDVDGYFAIVHVPAGSYTVHASYIGYDEVVIRDVKVEIGLTTTLDIKMNSDLLSTEEVVVVAKRPVVQKDISNSQLSLDAKSIQSVPVTTLNDVLTLQAGIENSSRGLIIRGGGANQTVFMMDGFSTNDERSNYPVTGIPLGNVDEVQVLTGGFSAEYEQARSGVVNTVTKKGKKIFAGYMTFDYRPAGPKNFGNSIYDKDSYFNRAFFDPEVMWTGTNNGAWDQDTKNQNVDFVGWETVANNTLLDQDPDNDLTPEEALRLFEWYRRRDGRIQKGDYRFEAGFGGPVPYLNKYVQDLSFYLSHYQNREMYVFPLSRDSYFENSTRLKFNAHPSSNLQVMFFVDYGEVKGSTANNWTPPTGSVLRGVEEVANLTNGTATGLSIPFMPGYFSPTDIYRGNTGLKLTYLMGAKSFFEFRASYRYSNYKTFQTELRDTTRRYEVFDGYYVDEAPYGYWGYPAAGPGDVHLGGWMNLGRDRSKNSTLQLNADYSNQFNRWNELKTGLSLVYNNYNINSFTENPLFSTWRRTLKYNLFPYRLGFYLQDKMEFSGFIANAGFRLDYYDPNTTVPVTDIYDEAFKAGQEDKLESAPTEPARARLIFSPRLGISHPITESSKLYFNYGHFRSEPFSSFRFRLQQENNGQTTFLGNPNLEPERTIAYEVGFEQSFWDTYLIKIAGYYKDVTNQPGWIAFQGLNNVSYRKAASNNYADIRGLEITLRKRYGNWFSGFVNYTYDVRSSGYFGILENYEDPKKQREYNKQHPVISRRLPQPYASANLVFFSPEKFGPAVADIYPLEQWRLSVLGSWKTGAYETYNPLNEPGIADNTQWEDVYNVDIRLSKEVKISKVTFDFYLDVRNLFNNKYMSRAGFSDIYDWNNYMESLNFSWEEGDQKGNDRVGTYRDWNVPYDPLEANPDNDPAITARNNKRKETKSYIDMPNIRGLTFLNPRNVRFGVTVRF</sequence>
<evidence type="ECO:0000259" key="13">
    <source>
        <dbReference type="Pfam" id="PF07715"/>
    </source>
</evidence>
<evidence type="ECO:0000256" key="3">
    <source>
        <dbReference type="ARBA" id="ARBA00022452"/>
    </source>
</evidence>
<reference evidence="14" key="1">
    <citation type="journal article" date="2020" name="mSystems">
        <title>Genome- and Community-Level Interaction Insights into Carbon Utilization and Element Cycling Functions of Hydrothermarchaeota in Hydrothermal Sediment.</title>
        <authorList>
            <person name="Zhou Z."/>
            <person name="Liu Y."/>
            <person name="Xu W."/>
            <person name="Pan J."/>
            <person name="Luo Z.H."/>
            <person name="Li M."/>
        </authorList>
    </citation>
    <scope>NUCLEOTIDE SEQUENCE [LARGE SCALE GENOMIC DNA]</scope>
    <source>
        <strain evidence="14">HyVt-456</strain>
    </source>
</reference>
<dbReference type="Pfam" id="PF00593">
    <property type="entry name" value="TonB_dep_Rec_b-barrel"/>
    <property type="match status" value="1"/>
</dbReference>
<dbReference type="InterPro" id="IPR012910">
    <property type="entry name" value="Plug_dom"/>
</dbReference>
<gene>
    <name evidence="14" type="ORF">ENJ10_12480</name>
</gene>
<dbReference type="GO" id="GO:0044718">
    <property type="term" value="P:siderophore transmembrane transport"/>
    <property type="evidence" value="ECO:0007669"/>
    <property type="project" value="TreeGrafter"/>
</dbReference>
<dbReference type="GO" id="GO:0015344">
    <property type="term" value="F:siderophore uptake transmembrane transporter activity"/>
    <property type="evidence" value="ECO:0007669"/>
    <property type="project" value="TreeGrafter"/>
</dbReference>
<dbReference type="Gene3D" id="2.40.170.20">
    <property type="entry name" value="TonB-dependent receptor, beta-barrel domain"/>
    <property type="match status" value="1"/>
</dbReference>
<comment type="subcellular location">
    <subcellularLocation>
        <location evidence="1 10">Cell outer membrane</location>
        <topology evidence="1 10">Multi-pass membrane protein</topology>
    </subcellularLocation>
</comment>
<dbReference type="InterPro" id="IPR008969">
    <property type="entry name" value="CarboxyPept-like_regulatory"/>
</dbReference>
<feature type="domain" description="TonB-dependent receptor plug" evidence="13">
    <location>
        <begin position="122"/>
        <end position="217"/>
    </location>
</feature>
<evidence type="ECO:0000256" key="11">
    <source>
        <dbReference type="RuleBase" id="RU003357"/>
    </source>
</evidence>
<organism evidence="14">
    <name type="scientific">Caldithrix abyssi</name>
    <dbReference type="NCBI Taxonomy" id="187145"/>
    <lineage>
        <taxon>Bacteria</taxon>
        <taxon>Pseudomonadati</taxon>
        <taxon>Calditrichota</taxon>
        <taxon>Calditrichia</taxon>
        <taxon>Calditrichales</taxon>
        <taxon>Calditrichaceae</taxon>
        <taxon>Caldithrix</taxon>
    </lineage>
</organism>
<evidence type="ECO:0000256" key="1">
    <source>
        <dbReference type="ARBA" id="ARBA00004571"/>
    </source>
</evidence>
<dbReference type="PANTHER" id="PTHR30069:SF29">
    <property type="entry name" value="HEMOGLOBIN AND HEMOGLOBIN-HAPTOGLOBIN-BINDING PROTEIN 1-RELATED"/>
    <property type="match status" value="1"/>
</dbReference>
<evidence type="ECO:0000256" key="10">
    <source>
        <dbReference type="PROSITE-ProRule" id="PRU01360"/>
    </source>
</evidence>
<dbReference type="PANTHER" id="PTHR30069">
    <property type="entry name" value="TONB-DEPENDENT OUTER MEMBRANE RECEPTOR"/>
    <property type="match status" value="1"/>
</dbReference>
<keyword evidence="4 10" id="KW-0812">Transmembrane</keyword>
<keyword evidence="7 10" id="KW-0472">Membrane</keyword>
<keyword evidence="2 10" id="KW-0813">Transport</keyword>
<evidence type="ECO:0000256" key="2">
    <source>
        <dbReference type="ARBA" id="ARBA00022448"/>
    </source>
</evidence>
<keyword evidence="5" id="KW-0732">Signal</keyword>
<dbReference type="Pfam" id="PF07715">
    <property type="entry name" value="Plug"/>
    <property type="match status" value="1"/>
</dbReference>
<dbReference type="GO" id="GO:0009279">
    <property type="term" value="C:cell outer membrane"/>
    <property type="evidence" value="ECO:0007669"/>
    <property type="project" value="UniProtKB-SubCell"/>
</dbReference>
<keyword evidence="8 14" id="KW-0675">Receptor</keyword>
<keyword evidence="3 10" id="KW-1134">Transmembrane beta strand</keyword>
<dbReference type="EMBL" id="DRLD01000351">
    <property type="protein sequence ID" value="HED11499.1"/>
    <property type="molecule type" value="Genomic_DNA"/>
</dbReference>
<accession>A0A7V1LNX7</accession>
<dbReference type="Gene3D" id="2.170.130.10">
    <property type="entry name" value="TonB-dependent receptor, plug domain"/>
    <property type="match status" value="1"/>
</dbReference>
<comment type="similarity">
    <text evidence="10 11">Belongs to the TonB-dependent receptor family.</text>
</comment>
<feature type="domain" description="TonB-dependent receptor-like beta-barrel" evidence="12">
    <location>
        <begin position="442"/>
        <end position="909"/>
    </location>
</feature>
<evidence type="ECO:0000256" key="8">
    <source>
        <dbReference type="ARBA" id="ARBA00023170"/>
    </source>
</evidence>
<dbReference type="InterPro" id="IPR036942">
    <property type="entry name" value="Beta-barrel_TonB_sf"/>
</dbReference>
<dbReference type="PROSITE" id="PS52016">
    <property type="entry name" value="TONB_DEPENDENT_REC_3"/>
    <property type="match status" value="1"/>
</dbReference>
<name>A0A7V1LNX7_CALAY</name>
<keyword evidence="9 10" id="KW-0998">Cell outer membrane</keyword>
<evidence type="ECO:0000256" key="6">
    <source>
        <dbReference type="ARBA" id="ARBA00023077"/>
    </source>
</evidence>